<accession>A0A919X6S5</accession>
<reference evidence="1" key="1">
    <citation type="submission" date="2021-03" db="EMBL/GenBank/DDBJ databases">
        <title>Antimicrobial resistance genes in bacteria isolated from Japanese honey, and their potential for conferring macrolide and lincosamide resistance in the American foulbrood pathogen Paenibacillus larvae.</title>
        <authorList>
            <person name="Okamoto M."/>
            <person name="Kumagai M."/>
            <person name="Kanamori H."/>
            <person name="Takamatsu D."/>
        </authorList>
    </citation>
    <scope>NUCLEOTIDE SEQUENCE</scope>
    <source>
        <strain evidence="1">J43TS3</strain>
    </source>
</reference>
<gene>
    <name evidence="1" type="primary">csgA</name>
    <name evidence="1" type="ORF">J43TS3_02160</name>
</gene>
<proteinExistence type="predicted"/>
<name>A0A919X6S5_9BACI</name>
<evidence type="ECO:0000313" key="1">
    <source>
        <dbReference type="EMBL" id="GIO25605.1"/>
    </source>
</evidence>
<dbReference type="Pfam" id="PF17334">
    <property type="entry name" value="CsgA"/>
    <property type="match status" value="1"/>
</dbReference>
<dbReference type="EMBL" id="BORP01000001">
    <property type="protein sequence ID" value="GIO25605.1"/>
    <property type="molecule type" value="Genomic_DNA"/>
</dbReference>
<keyword evidence="2" id="KW-1185">Reference proteome</keyword>
<dbReference type="AlphaFoldDB" id="A0A919X6S5"/>
<protein>
    <submittedName>
        <fullName evidence="1">Sigma-G-dependent sporulation-specific SASP protein</fullName>
    </submittedName>
</protein>
<comment type="caution">
    <text evidence="1">The sequence shown here is derived from an EMBL/GenBank/DDBJ whole genome shotgun (WGS) entry which is preliminary data.</text>
</comment>
<dbReference type="Proteomes" id="UP000676917">
    <property type="component" value="Unassembled WGS sequence"/>
</dbReference>
<evidence type="ECO:0000313" key="2">
    <source>
        <dbReference type="Proteomes" id="UP000676917"/>
    </source>
</evidence>
<sequence length="85" mass="10315">MSIIDHTLMYLRESLSNYENNELSQSIYNKLVHNSYSSEADFVEDLNDKEMQYLNHILEREIHYAENVQDDLRIQQLREVYELIF</sequence>
<organism evidence="1 2">
    <name type="scientific">Ornithinibacillus bavariensis</name>
    <dbReference type="NCBI Taxonomy" id="545502"/>
    <lineage>
        <taxon>Bacteria</taxon>
        <taxon>Bacillati</taxon>
        <taxon>Bacillota</taxon>
        <taxon>Bacilli</taxon>
        <taxon>Bacillales</taxon>
        <taxon>Bacillaceae</taxon>
        <taxon>Ornithinibacillus</taxon>
    </lineage>
</organism>
<dbReference type="InterPro" id="IPR020255">
    <property type="entry name" value="CsgA"/>
</dbReference>